<dbReference type="Proteomes" id="UP000017822">
    <property type="component" value="Unassembled WGS sequence"/>
</dbReference>
<dbReference type="AlphaFoldDB" id="V4Q5X4"/>
<sequence length="29" mass="3344">MRQFTLRKRLGKPLLAQTNTQRVQDLSGS</sequence>
<organism evidence="2 3">
    <name type="scientific">Stutzerimonas chloritidismutans AW-1</name>
    <dbReference type="NCBI Taxonomy" id="1263865"/>
    <lineage>
        <taxon>Bacteria</taxon>
        <taxon>Pseudomonadati</taxon>
        <taxon>Pseudomonadota</taxon>
        <taxon>Gammaproteobacteria</taxon>
        <taxon>Pseudomonadales</taxon>
        <taxon>Pseudomonadaceae</taxon>
        <taxon>Stutzerimonas</taxon>
    </lineage>
</organism>
<reference evidence="2 3" key="1">
    <citation type="submission" date="2013-07" db="EMBL/GenBank/DDBJ databases">
        <authorList>
            <person name="Schaap P.J."/>
            <person name="Mehboob F."/>
            <person name="Oosterkamp M.J."/>
            <person name="de Vos W.M."/>
            <person name="Stams A.J.M."/>
            <person name="Koehorst J.J."/>
        </authorList>
    </citation>
    <scope>NUCLEOTIDE SEQUENCE [LARGE SCALE GENOMIC DNA]</scope>
    <source>
        <strain evidence="2 3">AW-1</strain>
    </source>
</reference>
<name>V4Q5X4_STUCH</name>
<dbReference type="EMBL" id="AOFQ01000071">
    <property type="protein sequence ID" value="ESQ97137.1"/>
    <property type="molecule type" value="Genomic_DNA"/>
</dbReference>
<evidence type="ECO:0000256" key="1">
    <source>
        <dbReference type="SAM" id="MobiDB-lite"/>
    </source>
</evidence>
<feature type="compositionally biased region" description="Polar residues" evidence="1">
    <location>
        <begin position="16"/>
        <end position="29"/>
    </location>
</feature>
<feature type="region of interest" description="Disordered" evidence="1">
    <location>
        <begin position="1"/>
        <end position="29"/>
    </location>
</feature>
<accession>V4Q5X4</accession>
<protein>
    <submittedName>
        <fullName evidence="2">Uncharacterized protein</fullName>
    </submittedName>
</protein>
<evidence type="ECO:0000313" key="2">
    <source>
        <dbReference type="EMBL" id="ESQ97137.1"/>
    </source>
</evidence>
<evidence type="ECO:0000313" key="3">
    <source>
        <dbReference type="Proteomes" id="UP000017822"/>
    </source>
</evidence>
<gene>
    <name evidence="2" type="ORF">F753_22580</name>
</gene>
<feature type="compositionally biased region" description="Basic residues" evidence="1">
    <location>
        <begin position="1"/>
        <end position="11"/>
    </location>
</feature>
<comment type="caution">
    <text evidence="2">The sequence shown here is derived from an EMBL/GenBank/DDBJ whole genome shotgun (WGS) entry which is preliminary data.</text>
</comment>
<proteinExistence type="predicted"/>